<evidence type="ECO:0000313" key="1">
    <source>
        <dbReference type="EMBL" id="KAJ7375883.1"/>
    </source>
</evidence>
<evidence type="ECO:0000313" key="2">
    <source>
        <dbReference type="Proteomes" id="UP001163046"/>
    </source>
</evidence>
<dbReference type="Proteomes" id="UP001163046">
    <property type="component" value="Unassembled WGS sequence"/>
</dbReference>
<sequence>MLDAFQSQNVLYTDPPINDYQLWEAVKDHETHTLLTISRTAADKVNQVVLKHVFADDNVLTDICSSSGSDTFNVYKNMQVMITQKQGQEVGSDQWTISDNHKRRKQNNCATFRRRRHQYAMTICKSHGATLDKLLLWLDCPSVPAGTSYVGLSRVRRKVADALRPIAGGKHRHLMDQ</sequence>
<dbReference type="InterPro" id="IPR027417">
    <property type="entry name" value="P-loop_NTPase"/>
</dbReference>
<proteinExistence type="predicted"/>
<dbReference type="EMBL" id="MU826441">
    <property type="protein sequence ID" value="KAJ7375883.1"/>
    <property type="molecule type" value="Genomic_DNA"/>
</dbReference>
<dbReference type="SUPFAM" id="SSF52540">
    <property type="entry name" value="P-loop containing nucleoside triphosphate hydrolases"/>
    <property type="match status" value="1"/>
</dbReference>
<comment type="caution">
    <text evidence="1">The sequence shown here is derived from an EMBL/GenBank/DDBJ whole genome shotgun (WGS) entry which is preliminary data.</text>
</comment>
<organism evidence="1 2">
    <name type="scientific">Desmophyllum pertusum</name>
    <dbReference type="NCBI Taxonomy" id="174260"/>
    <lineage>
        <taxon>Eukaryota</taxon>
        <taxon>Metazoa</taxon>
        <taxon>Cnidaria</taxon>
        <taxon>Anthozoa</taxon>
        <taxon>Hexacorallia</taxon>
        <taxon>Scleractinia</taxon>
        <taxon>Caryophylliina</taxon>
        <taxon>Caryophylliidae</taxon>
        <taxon>Desmophyllum</taxon>
    </lineage>
</organism>
<gene>
    <name evidence="1" type="ORF">OS493_038307</name>
</gene>
<dbReference type="Gene3D" id="3.40.50.300">
    <property type="entry name" value="P-loop containing nucleotide triphosphate hydrolases"/>
    <property type="match status" value="1"/>
</dbReference>
<reference evidence="1" key="1">
    <citation type="submission" date="2023-01" db="EMBL/GenBank/DDBJ databases">
        <title>Genome assembly of the deep-sea coral Lophelia pertusa.</title>
        <authorList>
            <person name="Herrera S."/>
            <person name="Cordes E."/>
        </authorList>
    </citation>
    <scope>NUCLEOTIDE SEQUENCE</scope>
    <source>
        <strain evidence="1">USNM1676648</strain>
        <tissue evidence="1">Polyp</tissue>
    </source>
</reference>
<protein>
    <submittedName>
        <fullName evidence="1">Uncharacterized protein</fullName>
    </submittedName>
</protein>
<keyword evidence="2" id="KW-1185">Reference proteome</keyword>
<dbReference type="AlphaFoldDB" id="A0A9X0CVK2"/>
<name>A0A9X0CVK2_9CNID</name>
<accession>A0A9X0CVK2</accession>